<dbReference type="OrthoDB" id="17199at2759"/>
<organism evidence="12">
    <name type="scientific">Schizophyllum commune (strain H4-8 / FGSC 9210)</name>
    <name type="common">Split gill fungus</name>
    <dbReference type="NCBI Taxonomy" id="578458"/>
    <lineage>
        <taxon>Eukaryota</taxon>
        <taxon>Fungi</taxon>
        <taxon>Dikarya</taxon>
        <taxon>Basidiomycota</taxon>
        <taxon>Agaricomycotina</taxon>
        <taxon>Agaricomycetes</taxon>
        <taxon>Agaricomycetidae</taxon>
        <taxon>Agaricales</taxon>
        <taxon>Schizophyllaceae</taxon>
        <taxon>Schizophyllum</taxon>
    </lineage>
</organism>
<comment type="subcellular location">
    <subcellularLocation>
        <location evidence="2">Mitochondrion intermembrane space</location>
    </subcellularLocation>
</comment>
<reference evidence="11 12" key="1">
    <citation type="journal article" date="2010" name="Nat. Biotechnol.">
        <title>Genome sequence of the model mushroom Schizophyllum commune.</title>
        <authorList>
            <person name="Ohm R.A."/>
            <person name="de Jong J.F."/>
            <person name="Lugones L.G."/>
            <person name="Aerts A."/>
            <person name="Kothe E."/>
            <person name="Stajich J.E."/>
            <person name="de Vries R.P."/>
            <person name="Record E."/>
            <person name="Levasseur A."/>
            <person name="Baker S.E."/>
            <person name="Bartholomew K.A."/>
            <person name="Coutinho P.M."/>
            <person name="Erdmann S."/>
            <person name="Fowler T.J."/>
            <person name="Gathman A.C."/>
            <person name="Lombard V."/>
            <person name="Henrissat B."/>
            <person name="Knabe N."/>
            <person name="Kuees U."/>
            <person name="Lilly W.W."/>
            <person name="Lindquist E."/>
            <person name="Lucas S."/>
            <person name="Magnuson J.K."/>
            <person name="Piumi F."/>
            <person name="Raudaskoski M."/>
            <person name="Salamov A."/>
            <person name="Schmutz J."/>
            <person name="Schwarze F.W.M.R."/>
            <person name="vanKuyk P.A."/>
            <person name="Horton J.S."/>
            <person name="Grigoriev I.V."/>
            <person name="Woesten H.A.B."/>
        </authorList>
    </citation>
    <scope>NUCLEOTIDE SEQUENCE [LARGE SCALE GENOMIC DNA]</scope>
    <source>
        <strain evidence="12">H4-8 / FGSC 9210</strain>
    </source>
</reference>
<feature type="region of interest" description="Disordered" evidence="9">
    <location>
        <begin position="45"/>
        <end position="64"/>
    </location>
</feature>
<dbReference type="InParanoid" id="D8Q127"/>
<dbReference type="GO" id="GO:0034599">
    <property type="term" value="P:cellular response to oxidative stress"/>
    <property type="evidence" value="ECO:0007669"/>
    <property type="project" value="EnsemblFungi"/>
</dbReference>
<sequence>MAPAPESQQSTSQAQNQPLPPGMILGPDGKPCKICTAFRDWKPPKTAAQAKPATSDSASSSSSGTSSAAAAAVASLAVAAAARRDCPPDVEVLGRATWTFLHTTAAYYPERPTARQRAHMLSLIHSLPVLYPCSHCAGDFDEDVKVNPPDVSTRVALSRWLCERHNAVNEKLGRAKFDCSIQSTDARWKDGPADGSCD</sequence>
<dbReference type="GO" id="GO:0160203">
    <property type="term" value="P:mitochondrial disulfide relay system"/>
    <property type="evidence" value="ECO:0007669"/>
    <property type="project" value="EnsemblFungi"/>
</dbReference>
<dbReference type="FunFam" id="1.20.120.310:FF:000003">
    <property type="entry name" value="Sulfhydryl oxidase"/>
    <property type="match status" value="1"/>
</dbReference>
<dbReference type="InterPro" id="IPR039799">
    <property type="entry name" value="ALR/ERV"/>
</dbReference>
<dbReference type="RefSeq" id="XP_003032767.1">
    <property type="nucleotide sequence ID" value="XM_003032721.1"/>
</dbReference>
<name>D8Q127_SCHCM</name>
<dbReference type="SUPFAM" id="SSF69000">
    <property type="entry name" value="FAD-dependent thiol oxidase"/>
    <property type="match status" value="1"/>
</dbReference>
<keyword evidence="5 8" id="KW-0560">Oxidoreductase</keyword>
<evidence type="ECO:0000256" key="3">
    <source>
        <dbReference type="ARBA" id="ARBA00022630"/>
    </source>
</evidence>
<dbReference type="OMA" id="TWMCEAH"/>
<evidence type="ECO:0000256" key="4">
    <source>
        <dbReference type="ARBA" id="ARBA00022827"/>
    </source>
</evidence>
<keyword evidence="12" id="KW-1185">Reference proteome</keyword>
<dbReference type="GO" id="GO:0050660">
    <property type="term" value="F:flavin adenine dinucleotide binding"/>
    <property type="evidence" value="ECO:0007669"/>
    <property type="project" value="TreeGrafter"/>
</dbReference>
<evidence type="ECO:0000256" key="6">
    <source>
        <dbReference type="ARBA" id="ARBA00023128"/>
    </source>
</evidence>
<comment type="catalytic activity">
    <reaction evidence="8">
        <text>2 R'C(R)SH + O2 = R'C(R)S-S(R)CR' + H2O2</text>
        <dbReference type="Rhea" id="RHEA:17357"/>
        <dbReference type="ChEBI" id="CHEBI:15379"/>
        <dbReference type="ChEBI" id="CHEBI:16240"/>
        <dbReference type="ChEBI" id="CHEBI:16520"/>
        <dbReference type="ChEBI" id="CHEBI:17412"/>
        <dbReference type="EC" id="1.8.3.2"/>
    </reaction>
</comment>
<dbReference type="STRING" id="578458.D8Q127"/>
<dbReference type="GeneID" id="9595791"/>
<evidence type="ECO:0000256" key="1">
    <source>
        <dbReference type="ARBA" id="ARBA00001974"/>
    </source>
</evidence>
<dbReference type="GO" id="GO:0006879">
    <property type="term" value="P:intracellular iron ion homeostasis"/>
    <property type="evidence" value="ECO:0007669"/>
    <property type="project" value="EnsemblFungi"/>
</dbReference>
<evidence type="ECO:0000256" key="2">
    <source>
        <dbReference type="ARBA" id="ARBA00004569"/>
    </source>
</evidence>
<protein>
    <recommendedName>
        <fullName evidence="8">Sulfhydryl oxidase</fullName>
        <ecNumber evidence="8">1.8.3.2</ecNumber>
    </recommendedName>
</protein>
<feature type="domain" description="ERV/ALR sulfhydryl oxidase" evidence="10">
    <location>
        <begin position="86"/>
        <end position="188"/>
    </location>
</feature>
<keyword evidence="7" id="KW-1015">Disulfide bond</keyword>
<gene>
    <name evidence="11" type="ORF">SCHCODRAFT_53912</name>
</gene>
<dbReference type="PANTHER" id="PTHR12645">
    <property type="entry name" value="ALR/ERV"/>
    <property type="match status" value="1"/>
</dbReference>
<dbReference type="eggNOG" id="KOG3355">
    <property type="taxonomic scope" value="Eukaryota"/>
</dbReference>
<evidence type="ECO:0000313" key="11">
    <source>
        <dbReference type="EMBL" id="EFI97864.1"/>
    </source>
</evidence>
<evidence type="ECO:0000256" key="7">
    <source>
        <dbReference type="ARBA" id="ARBA00023157"/>
    </source>
</evidence>
<evidence type="ECO:0000256" key="8">
    <source>
        <dbReference type="RuleBase" id="RU371123"/>
    </source>
</evidence>
<dbReference type="InterPro" id="IPR017905">
    <property type="entry name" value="ERV/ALR_sulphydryl_oxidase"/>
</dbReference>
<dbReference type="GO" id="GO:0016971">
    <property type="term" value="F:flavin-dependent sulfhydryl oxidase activity"/>
    <property type="evidence" value="ECO:0007669"/>
    <property type="project" value="EnsemblFungi"/>
</dbReference>
<dbReference type="VEuPathDB" id="FungiDB:SCHCODRAFT_02618891"/>
<dbReference type="AlphaFoldDB" id="D8Q127"/>
<dbReference type="Proteomes" id="UP000007431">
    <property type="component" value="Unassembled WGS sequence"/>
</dbReference>
<dbReference type="PANTHER" id="PTHR12645:SF0">
    <property type="entry name" value="FAD-LINKED SULFHYDRYL OXIDASE ALR"/>
    <property type="match status" value="1"/>
</dbReference>
<keyword evidence="6" id="KW-0496">Mitochondrion</keyword>
<dbReference type="Gene3D" id="1.20.120.310">
    <property type="entry name" value="ERV/ALR sulfhydryl oxidase domain"/>
    <property type="match status" value="1"/>
</dbReference>
<dbReference type="Pfam" id="PF04777">
    <property type="entry name" value="Evr1_Alr"/>
    <property type="match status" value="1"/>
</dbReference>
<dbReference type="GO" id="GO:0005758">
    <property type="term" value="C:mitochondrial intermembrane space"/>
    <property type="evidence" value="ECO:0007669"/>
    <property type="project" value="UniProtKB-SubCell"/>
</dbReference>
<feature type="compositionally biased region" description="Polar residues" evidence="9">
    <location>
        <begin position="1"/>
        <end position="17"/>
    </location>
</feature>
<evidence type="ECO:0000259" key="10">
    <source>
        <dbReference type="PROSITE" id="PS51324"/>
    </source>
</evidence>
<keyword evidence="4 8" id="KW-0274">FAD</keyword>
<dbReference type="FunCoup" id="D8Q127">
    <property type="interactions" value="275"/>
</dbReference>
<dbReference type="HOGENOM" id="CLU_070631_1_0_1"/>
<dbReference type="EMBL" id="GL377305">
    <property type="protein sequence ID" value="EFI97864.1"/>
    <property type="molecule type" value="Genomic_DNA"/>
</dbReference>
<feature type="region of interest" description="Disordered" evidence="9">
    <location>
        <begin position="1"/>
        <end position="28"/>
    </location>
</feature>
<evidence type="ECO:0000256" key="5">
    <source>
        <dbReference type="ARBA" id="ARBA00023002"/>
    </source>
</evidence>
<evidence type="ECO:0000313" key="12">
    <source>
        <dbReference type="Proteomes" id="UP000007431"/>
    </source>
</evidence>
<evidence type="ECO:0000256" key="9">
    <source>
        <dbReference type="SAM" id="MobiDB-lite"/>
    </source>
</evidence>
<dbReference type="KEGG" id="scm:SCHCO_02618891"/>
<keyword evidence="3 8" id="KW-0285">Flavoprotein</keyword>
<dbReference type="PROSITE" id="PS51324">
    <property type="entry name" value="ERV_ALR"/>
    <property type="match status" value="1"/>
</dbReference>
<accession>D8Q127</accession>
<comment type="cofactor">
    <cofactor evidence="1 8">
        <name>FAD</name>
        <dbReference type="ChEBI" id="CHEBI:57692"/>
    </cofactor>
</comment>
<dbReference type="EC" id="1.8.3.2" evidence="8"/>
<proteinExistence type="predicted"/>
<dbReference type="InterPro" id="IPR036774">
    <property type="entry name" value="ERV/ALR_sulphydryl_oxid_sf"/>
</dbReference>